<protein>
    <submittedName>
        <fullName evidence="2">Uncharacterized protein</fullName>
    </submittedName>
</protein>
<reference evidence="2" key="1">
    <citation type="journal article" date="2014" name="Int. J. Syst. Evol. Microbiol.">
        <title>Complete genome sequence of Corynebacterium casei LMG S-19264T (=DSM 44701T), isolated from a smear-ripened cheese.</title>
        <authorList>
            <consortium name="US DOE Joint Genome Institute (JGI-PGF)"/>
            <person name="Walter F."/>
            <person name="Albersmeier A."/>
            <person name="Kalinowski J."/>
            <person name="Ruckert C."/>
        </authorList>
    </citation>
    <scope>NUCLEOTIDE SEQUENCE</scope>
    <source>
        <strain evidence="2">JCM 4122</strain>
    </source>
</reference>
<proteinExistence type="predicted"/>
<feature type="compositionally biased region" description="Basic residues" evidence="1">
    <location>
        <begin position="64"/>
        <end position="73"/>
    </location>
</feature>
<keyword evidence="3" id="KW-1185">Reference proteome</keyword>
<dbReference type="AlphaFoldDB" id="A0A919BJ78"/>
<feature type="region of interest" description="Disordered" evidence="1">
    <location>
        <begin position="1"/>
        <end position="91"/>
    </location>
</feature>
<dbReference type="EMBL" id="BNBE01000001">
    <property type="protein sequence ID" value="GHF94673.1"/>
    <property type="molecule type" value="Genomic_DNA"/>
</dbReference>
<feature type="compositionally biased region" description="Basic residues" evidence="1">
    <location>
        <begin position="30"/>
        <end position="47"/>
    </location>
</feature>
<evidence type="ECO:0000256" key="1">
    <source>
        <dbReference type="SAM" id="MobiDB-lite"/>
    </source>
</evidence>
<gene>
    <name evidence="2" type="ORF">GCM10017667_25960</name>
</gene>
<reference evidence="2" key="2">
    <citation type="submission" date="2020-09" db="EMBL/GenBank/DDBJ databases">
        <authorList>
            <person name="Sun Q."/>
            <person name="Ohkuma M."/>
        </authorList>
    </citation>
    <scope>NUCLEOTIDE SEQUENCE</scope>
    <source>
        <strain evidence="2">JCM 4122</strain>
    </source>
</reference>
<evidence type="ECO:0000313" key="2">
    <source>
        <dbReference type="EMBL" id="GHF94673.1"/>
    </source>
</evidence>
<accession>A0A919BJ78</accession>
<dbReference type="Proteomes" id="UP000632849">
    <property type="component" value="Unassembled WGS sequence"/>
</dbReference>
<comment type="caution">
    <text evidence="2">The sequence shown here is derived from an EMBL/GenBank/DDBJ whole genome shotgun (WGS) entry which is preliminary data.</text>
</comment>
<organism evidence="2 3">
    <name type="scientific">Streptomyces filamentosus</name>
    <name type="common">Streptomyces roseosporus</name>
    <dbReference type="NCBI Taxonomy" id="67294"/>
    <lineage>
        <taxon>Bacteria</taxon>
        <taxon>Bacillati</taxon>
        <taxon>Actinomycetota</taxon>
        <taxon>Actinomycetes</taxon>
        <taxon>Kitasatosporales</taxon>
        <taxon>Streptomycetaceae</taxon>
        <taxon>Streptomyces</taxon>
    </lineage>
</organism>
<sequence>MGTGTAPSAAPRLTRLDPHPVHEALGVRVQARKRRHPRGVPFRRAHPFRPGATTAHDGTAAPATKRRRPRRGGRAYSVGSPRTTTTGQGACWVTLEETDPRTAALKPL</sequence>
<evidence type="ECO:0000313" key="3">
    <source>
        <dbReference type="Proteomes" id="UP000632849"/>
    </source>
</evidence>
<name>A0A919BJ78_STRFL</name>